<feature type="transmembrane region" description="Helical" evidence="1">
    <location>
        <begin position="12"/>
        <end position="31"/>
    </location>
</feature>
<dbReference type="AlphaFoldDB" id="A0A1T1H4S1"/>
<keyword evidence="1" id="KW-1133">Transmembrane helix</keyword>
<dbReference type="Pfam" id="PF07963">
    <property type="entry name" value="N_methyl"/>
    <property type="match status" value="1"/>
</dbReference>
<protein>
    <submittedName>
        <fullName evidence="2">Prepilin-type N-terminal cleavage/methylation domain-containing protein</fullName>
    </submittedName>
</protein>
<evidence type="ECO:0000313" key="2">
    <source>
        <dbReference type="EMBL" id="OOV84858.1"/>
    </source>
</evidence>
<proteinExistence type="predicted"/>
<dbReference type="Pfam" id="PF16074">
    <property type="entry name" value="PilW"/>
    <property type="match status" value="1"/>
</dbReference>
<dbReference type="Proteomes" id="UP000191160">
    <property type="component" value="Unassembled WGS sequence"/>
</dbReference>
<organism evidence="2 3">
    <name type="scientific">Acinetobacter amyesii</name>
    <dbReference type="NCBI Taxonomy" id="2942470"/>
    <lineage>
        <taxon>Bacteria</taxon>
        <taxon>Pseudomonadati</taxon>
        <taxon>Pseudomonadota</taxon>
        <taxon>Gammaproteobacteria</taxon>
        <taxon>Moraxellales</taxon>
        <taxon>Moraxellaceae</taxon>
        <taxon>Acinetobacter</taxon>
    </lineage>
</organism>
<dbReference type="SUPFAM" id="SSF54523">
    <property type="entry name" value="Pili subunits"/>
    <property type="match status" value="1"/>
</dbReference>
<dbReference type="InterPro" id="IPR032092">
    <property type="entry name" value="PilW"/>
</dbReference>
<dbReference type="InterPro" id="IPR012902">
    <property type="entry name" value="N_methyl_site"/>
</dbReference>
<comment type="caution">
    <text evidence="2">The sequence shown here is derived from an EMBL/GenBank/DDBJ whole genome shotgun (WGS) entry which is preliminary data.</text>
</comment>
<dbReference type="NCBIfam" id="TIGR02532">
    <property type="entry name" value="IV_pilin_GFxxxE"/>
    <property type="match status" value="1"/>
</dbReference>
<dbReference type="GO" id="GO:0043683">
    <property type="term" value="P:type IV pilus assembly"/>
    <property type="evidence" value="ECO:0007669"/>
    <property type="project" value="InterPro"/>
</dbReference>
<sequence length="358" mass="39450">MKLQHGFTLIELMIALALGLIVSAAAILMFITAQKSYALQQGMANLQDNTTFGLNYITDEIRSTNLNNIKSIINDETTYGGIVFTSAANARTIPATGTVPKKVFSNLYPTLIGANTAESFLTSSGIHSSNVSCADVIDNGCESGDVSSDQLVIQYKPQYVTDDKGTTVTSDDMWFGGYDCEGNKIEFLKTEPAKRIIVQRYFLREDTDKGTEPNESLSLACDAGWYWESYKNSASADVNPTVLTDFGGQGEIIMKRVDHFRVLFGIHTEKGYEYISQETYMDLTEEPKPRILSVQLGLLGRSTQSVGSDSAFKDDQEFKILDQTVVVKTPTTNSSSKYVRQVVSQTIALRNTFGERGK</sequence>
<reference evidence="2 3" key="1">
    <citation type="submission" date="2017-02" db="EMBL/GenBank/DDBJ databases">
        <title>Acinetobacter sp. ANC 4945, whole genome shotgun sequencing project.</title>
        <authorList>
            <person name="Radolfova-Krizova L."/>
            <person name="Al Atrouni A."/>
            <person name="Nemec A."/>
        </authorList>
    </citation>
    <scope>NUCLEOTIDE SEQUENCE [LARGE SCALE GENOMIC DNA]</scope>
    <source>
        <strain evidence="2 3">ANC 4945</strain>
    </source>
</reference>
<accession>A0A1T1H4S1</accession>
<dbReference type="InterPro" id="IPR045584">
    <property type="entry name" value="Pilin-like"/>
</dbReference>
<keyword evidence="1" id="KW-0472">Membrane</keyword>
<dbReference type="RefSeq" id="WP_078189359.1">
    <property type="nucleotide sequence ID" value="NZ_JAMCOZ010000005.1"/>
</dbReference>
<evidence type="ECO:0000313" key="3">
    <source>
        <dbReference type="Proteomes" id="UP000191160"/>
    </source>
</evidence>
<dbReference type="EMBL" id="MVKX01000002">
    <property type="protein sequence ID" value="OOV84858.1"/>
    <property type="molecule type" value="Genomic_DNA"/>
</dbReference>
<keyword evidence="1" id="KW-0812">Transmembrane</keyword>
<evidence type="ECO:0000256" key="1">
    <source>
        <dbReference type="SAM" id="Phobius"/>
    </source>
</evidence>
<dbReference type="PROSITE" id="PS00409">
    <property type="entry name" value="PROKAR_NTER_METHYL"/>
    <property type="match status" value="1"/>
</dbReference>
<name>A0A1T1H4S1_9GAMM</name>
<gene>
    <name evidence="2" type="ORF">B1202_04310</name>
</gene>
<keyword evidence="3" id="KW-1185">Reference proteome</keyword>